<accession>F2KSP0</accession>
<evidence type="ECO:0000256" key="6">
    <source>
        <dbReference type="HAMAP-Rule" id="MF_00840"/>
    </source>
</evidence>
<dbReference type="EMBL" id="CP002588">
    <property type="protein sequence ID" value="AEA48110.1"/>
    <property type="molecule type" value="Genomic_DNA"/>
</dbReference>
<reference evidence="8 9" key="1">
    <citation type="submission" date="2011-03" db="EMBL/GenBank/DDBJ databases">
        <title>The complete genome of Archaeoglobus veneficus SNP6.</title>
        <authorList>
            <consortium name="US DOE Joint Genome Institute (JGI-PGF)"/>
            <person name="Lucas S."/>
            <person name="Copeland A."/>
            <person name="Lapidus A."/>
            <person name="Bruce D."/>
            <person name="Goodwin L."/>
            <person name="Pitluck S."/>
            <person name="Kyrpides N."/>
            <person name="Mavromatis K."/>
            <person name="Pagani I."/>
            <person name="Ivanova N."/>
            <person name="Mikhailova N."/>
            <person name="Lu M."/>
            <person name="Detter J.C."/>
            <person name="Tapia R."/>
            <person name="Han C."/>
            <person name="Land M."/>
            <person name="Hauser L."/>
            <person name="Markowitz V."/>
            <person name="Cheng J.-F."/>
            <person name="Hugenholtz P."/>
            <person name="Woyke T."/>
            <person name="Wu D."/>
            <person name="Spring S."/>
            <person name="Brambilla E."/>
            <person name="Klenk H.-P."/>
            <person name="Eisen J.A."/>
        </authorList>
    </citation>
    <scope>NUCLEOTIDE SEQUENCE [LARGE SCALE GENOMIC DNA]</scope>
    <source>
        <strain evidence="9">SNP6</strain>
    </source>
</reference>
<dbReference type="SUPFAM" id="SSF143597">
    <property type="entry name" value="YojJ-like"/>
    <property type="match status" value="1"/>
</dbReference>
<dbReference type="HOGENOM" id="CLU_063222_0_0_2"/>
<evidence type="ECO:0000313" key="9">
    <source>
        <dbReference type="Proteomes" id="UP000008136"/>
    </source>
</evidence>
<protein>
    <recommendedName>
        <fullName evidence="6">Diadenylate cyclase</fullName>
        <shortName evidence="6">DAC</shortName>
        <ecNumber evidence="6">2.7.7.85</ecNumber>
    </recommendedName>
    <alternativeName>
        <fullName evidence="6">Cyclic-di-AMP synthase</fullName>
        <shortName evidence="6">c-di-AMP synthase</shortName>
    </alternativeName>
</protein>
<comment type="catalytic activity">
    <reaction evidence="1 6">
        <text>2 ATP = 3',3'-c-di-AMP + 2 diphosphate</text>
        <dbReference type="Rhea" id="RHEA:35655"/>
        <dbReference type="ChEBI" id="CHEBI:30616"/>
        <dbReference type="ChEBI" id="CHEBI:33019"/>
        <dbReference type="ChEBI" id="CHEBI:71500"/>
        <dbReference type="EC" id="2.7.7.85"/>
    </reaction>
</comment>
<keyword evidence="6" id="KW-0464">Manganese</keyword>
<evidence type="ECO:0000256" key="5">
    <source>
        <dbReference type="ARBA" id="ARBA00022840"/>
    </source>
</evidence>
<organism evidence="8 9">
    <name type="scientific">Archaeoglobus veneficus (strain DSM 11195 / SNP6)</name>
    <dbReference type="NCBI Taxonomy" id="693661"/>
    <lineage>
        <taxon>Archaea</taxon>
        <taxon>Methanobacteriati</taxon>
        <taxon>Methanobacteriota</taxon>
        <taxon>Archaeoglobi</taxon>
        <taxon>Archaeoglobales</taxon>
        <taxon>Archaeoglobaceae</taxon>
        <taxon>Archaeoglobus</taxon>
    </lineage>
</organism>
<evidence type="ECO:0000256" key="3">
    <source>
        <dbReference type="ARBA" id="ARBA00022695"/>
    </source>
</evidence>
<dbReference type="KEGG" id="ave:Arcve_2121"/>
<dbReference type="InterPro" id="IPR048546">
    <property type="entry name" value="DacZ_A"/>
</dbReference>
<dbReference type="HAMAP" id="MF_00840">
    <property type="entry name" value="DacZ"/>
    <property type="match status" value="1"/>
</dbReference>
<dbReference type="PANTHER" id="PTHR34185">
    <property type="entry name" value="DIADENYLATE CYCLASE"/>
    <property type="match status" value="1"/>
</dbReference>
<sequence>MLDFLLDKAIEMARKVDAKAIVVISDEEVREKVVEDIIVFVAPKSYTTLLESAMCSLEEVSQDNLIGKELSERLLMLTQAKDYVSTMLYFKGIGLDGSAVGVISVESLKGIVVIDLGKSRIQKALLECSERVDLKVMRAVLSVALSIAQKGREGKPVGTAFVIGDVDEVMKRSRQLIINPYQGHSDAVRDIKDPSNWESVREFAQLDGVFILDEKGLIVAAGRYIEVSAREMKLKHGLGGRHLACAAITRETNAISVVVSESGGDITIYKDGEEILEISASIL</sequence>
<keyword evidence="5 6" id="KW-0067">ATP-binding</keyword>
<dbReference type="EC" id="2.7.7.85" evidence="6"/>
<dbReference type="PANTHER" id="PTHR34185:SF1">
    <property type="entry name" value="DIADENYLATE CYCLASE"/>
    <property type="match status" value="1"/>
</dbReference>
<feature type="domain" description="DAC" evidence="7">
    <location>
        <begin position="118"/>
        <end position="280"/>
    </location>
</feature>
<dbReference type="InterPro" id="IPR014499">
    <property type="entry name" value="DAC_DacZ"/>
</dbReference>
<dbReference type="PIRSF" id="PIRSF019073">
    <property type="entry name" value="UCP019073"/>
    <property type="match status" value="1"/>
</dbReference>
<dbReference type="GO" id="GO:0030145">
    <property type="term" value="F:manganese ion binding"/>
    <property type="evidence" value="ECO:0007669"/>
    <property type="project" value="UniProtKB-UniRule"/>
</dbReference>
<dbReference type="PROSITE" id="PS51794">
    <property type="entry name" value="DAC"/>
    <property type="match status" value="1"/>
</dbReference>
<keyword evidence="3 6" id="KW-0548">Nucleotidyltransferase</keyword>
<dbReference type="AlphaFoldDB" id="F2KSP0"/>
<dbReference type="InterPro" id="IPR003390">
    <property type="entry name" value="DNA_integrity_scan_DisA_N"/>
</dbReference>
<evidence type="ECO:0000313" key="8">
    <source>
        <dbReference type="EMBL" id="AEA48110.1"/>
    </source>
</evidence>
<dbReference type="InterPro" id="IPR050338">
    <property type="entry name" value="DisA"/>
</dbReference>
<dbReference type="GO" id="GO:0004016">
    <property type="term" value="F:adenylate cyclase activity"/>
    <property type="evidence" value="ECO:0007669"/>
    <property type="project" value="UniProtKB-UniRule"/>
</dbReference>
<evidence type="ECO:0000256" key="4">
    <source>
        <dbReference type="ARBA" id="ARBA00022741"/>
    </source>
</evidence>
<dbReference type="Proteomes" id="UP000008136">
    <property type="component" value="Chromosome"/>
</dbReference>
<evidence type="ECO:0000256" key="2">
    <source>
        <dbReference type="ARBA" id="ARBA00022679"/>
    </source>
</evidence>
<dbReference type="GO" id="GO:0106408">
    <property type="term" value="F:diadenylate cyclase activity"/>
    <property type="evidence" value="ECO:0007669"/>
    <property type="project" value="UniProtKB-EC"/>
</dbReference>
<dbReference type="OrthoDB" id="85944at2157"/>
<name>F2KSP0_ARCVS</name>
<comment type="similarity">
    <text evidence="6">Belongs to the adenylate cyclase family. DacZ subfamily.</text>
</comment>
<dbReference type="STRING" id="693661.Arcve_2121"/>
<dbReference type="RefSeq" id="WP_013684761.1">
    <property type="nucleotide sequence ID" value="NC_015320.1"/>
</dbReference>
<comment type="cofactor">
    <cofactor evidence="6">
        <name>Mn(2+)</name>
        <dbReference type="ChEBI" id="CHEBI:29035"/>
    </cofactor>
</comment>
<evidence type="ECO:0000259" key="7">
    <source>
        <dbReference type="PROSITE" id="PS51794"/>
    </source>
</evidence>
<evidence type="ECO:0000256" key="1">
    <source>
        <dbReference type="ARBA" id="ARBA00000877"/>
    </source>
</evidence>
<keyword evidence="4 6" id="KW-0547">Nucleotide-binding</keyword>
<comment type="function">
    <text evidence="6">Diadenylate cyclase that catalyzes the condensation of 2 ATP molecules into cyclic di-AMP (c-di-AMP). c-di-AMP is a second messenger for intracellular signal transduction involved in the control of important regulatory processes such as osmoregulation.</text>
</comment>
<dbReference type="Gene3D" id="3.40.1700.10">
    <property type="entry name" value="DNA integrity scanning protein, DisA, N-terminal domain"/>
    <property type="match status" value="1"/>
</dbReference>
<dbReference type="GO" id="GO:0005524">
    <property type="term" value="F:ATP binding"/>
    <property type="evidence" value="ECO:0007669"/>
    <property type="project" value="UniProtKB-UniRule"/>
</dbReference>
<dbReference type="Pfam" id="PF02457">
    <property type="entry name" value="DAC"/>
    <property type="match status" value="1"/>
</dbReference>
<dbReference type="eggNOG" id="arCOG04453">
    <property type="taxonomic scope" value="Archaea"/>
</dbReference>
<dbReference type="GeneID" id="10395256"/>
<gene>
    <name evidence="6" type="primary">dacZ</name>
    <name evidence="8" type="ordered locus">Arcve_2121</name>
</gene>
<proteinExistence type="inferred from homology"/>
<keyword evidence="9" id="KW-1185">Reference proteome</keyword>
<dbReference type="InterPro" id="IPR036888">
    <property type="entry name" value="DNA_integrity_DisA_N_sf"/>
</dbReference>
<dbReference type="Pfam" id="PF21754">
    <property type="entry name" value="DacZ_A"/>
    <property type="match status" value="1"/>
</dbReference>
<keyword evidence="2 6" id="KW-0808">Transferase</keyword>